<evidence type="ECO:0000313" key="9">
    <source>
        <dbReference type="EMBL" id="SIS67237.1"/>
    </source>
</evidence>
<reference evidence="10" key="1">
    <citation type="submission" date="2017-01" db="EMBL/GenBank/DDBJ databases">
        <authorList>
            <person name="Varghese N."/>
            <person name="Submissions S."/>
        </authorList>
    </citation>
    <scope>NUCLEOTIDE SEQUENCE [LARGE SCALE GENOMIC DNA]</scope>
    <source>
        <strain evidence="10">DSM 24913</strain>
    </source>
</reference>
<evidence type="ECO:0000256" key="1">
    <source>
        <dbReference type="ARBA" id="ARBA00004571"/>
    </source>
</evidence>
<keyword evidence="7" id="KW-0998">Cell outer membrane</keyword>
<dbReference type="EMBL" id="FTOH01000003">
    <property type="protein sequence ID" value="SIS67237.1"/>
    <property type="molecule type" value="Genomic_DNA"/>
</dbReference>
<dbReference type="GO" id="GO:0009279">
    <property type="term" value="C:cell outer membrane"/>
    <property type="evidence" value="ECO:0007669"/>
    <property type="project" value="UniProtKB-SubCell"/>
</dbReference>
<dbReference type="PANTHER" id="PTHR35093:SF8">
    <property type="entry name" value="OUTER MEMBRANE PROTEIN NMB0088-RELATED"/>
    <property type="match status" value="1"/>
</dbReference>
<evidence type="ECO:0000256" key="8">
    <source>
        <dbReference type="SAM" id="SignalP"/>
    </source>
</evidence>
<sequence length="439" mass="47565">MPFSIRPLAGVTAFSALMMTTGVHANMGTIGNTYGLFPQDVATTQALSMFNQEVSATYYNPSRLVKDQRGELSTGLLQAEAKLEAAGPDRSGDLLSRTPTASVLLGLKTDLSKLTTFDHPMFLGAVIGVENYGFSLLEFQSETSEGGQFLEYDRQPLFVSVGGATELFRGFSGGLSARATLNNNATLTTTTDLAGNTQYESLNVQAEPALSFTLSNTLDLGEMFCPYYDCAVTGLEFAVAYQQRSYSRTKVEATTVIPGLIPASDPLNFTIQTYDSFQPTTITAGTQFDRGSIRIGAALEYQEWSTLEDQFSSDTIKDQAGAEFEDIMIPRLGAEYRLGESFSLLGGFSYRPTALKSTQTVDVNLFDTDRYIVGVGLSAKVGKQMFLAHPLQIDLGYQRQELVDRDFTIANSRPGTANNIEVTTGGSVDVFSGSISLKF</sequence>
<dbReference type="RefSeq" id="WP_076514726.1">
    <property type="nucleotide sequence ID" value="NZ_FTOH01000003.1"/>
</dbReference>
<comment type="subcellular location">
    <subcellularLocation>
        <location evidence="1">Cell outer membrane</location>
        <topology evidence="1">Multi-pass membrane protein</topology>
    </subcellularLocation>
</comment>
<feature type="signal peptide" evidence="8">
    <location>
        <begin position="1"/>
        <end position="25"/>
    </location>
</feature>
<evidence type="ECO:0000313" key="10">
    <source>
        <dbReference type="Proteomes" id="UP000185639"/>
    </source>
</evidence>
<dbReference type="PANTHER" id="PTHR35093">
    <property type="entry name" value="OUTER MEMBRANE PROTEIN NMB0088-RELATED"/>
    <property type="match status" value="1"/>
</dbReference>
<dbReference type="OrthoDB" id="6079686at2"/>
<protein>
    <submittedName>
        <fullName evidence="9">Outer membrane protein transport protein (OMPP1/FadL/TodX)</fullName>
    </submittedName>
</protein>
<dbReference type="GO" id="GO:0015483">
    <property type="term" value="F:long-chain fatty acid transporting porin activity"/>
    <property type="evidence" value="ECO:0007669"/>
    <property type="project" value="TreeGrafter"/>
</dbReference>
<dbReference type="Proteomes" id="UP000185639">
    <property type="component" value="Unassembled WGS sequence"/>
</dbReference>
<proteinExistence type="inferred from homology"/>
<evidence type="ECO:0000256" key="3">
    <source>
        <dbReference type="ARBA" id="ARBA00022452"/>
    </source>
</evidence>
<feature type="chain" id="PRO_5013292267" evidence="8">
    <location>
        <begin position="26"/>
        <end position="439"/>
    </location>
</feature>
<evidence type="ECO:0000256" key="7">
    <source>
        <dbReference type="ARBA" id="ARBA00023237"/>
    </source>
</evidence>
<gene>
    <name evidence="9" type="ORF">SAMN05421686_103200</name>
</gene>
<dbReference type="SUPFAM" id="SSF56935">
    <property type="entry name" value="Porins"/>
    <property type="match status" value="1"/>
</dbReference>
<dbReference type="InterPro" id="IPR005017">
    <property type="entry name" value="OMPP1/FadL/TodX"/>
</dbReference>
<dbReference type="Pfam" id="PF03349">
    <property type="entry name" value="Toluene_X"/>
    <property type="match status" value="1"/>
</dbReference>
<keyword evidence="5 8" id="KW-0732">Signal</keyword>
<evidence type="ECO:0000256" key="4">
    <source>
        <dbReference type="ARBA" id="ARBA00022692"/>
    </source>
</evidence>
<keyword evidence="4" id="KW-0812">Transmembrane</keyword>
<dbReference type="AlphaFoldDB" id="A0A1N7L0B9"/>
<keyword evidence="3" id="KW-1134">Transmembrane beta strand</keyword>
<keyword evidence="10" id="KW-1185">Reference proteome</keyword>
<keyword evidence="6" id="KW-0472">Membrane</keyword>
<name>A0A1N7L0B9_9GAMM</name>
<evidence type="ECO:0000256" key="2">
    <source>
        <dbReference type="ARBA" id="ARBA00008163"/>
    </source>
</evidence>
<comment type="similarity">
    <text evidence="2">Belongs to the OmpP1/FadL family.</text>
</comment>
<dbReference type="Gene3D" id="2.40.160.60">
    <property type="entry name" value="Outer membrane protein transport protein (OMPP1/FadL/TodX)"/>
    <property type="match status" value="1"/>
</dbReference>
<evidence type="ECO:0000256" key="6">
    <source>
        <dbReference type="ARBA" id="ARBA00023136"/>
    </source>
</evidence>
<evidence type="ECO:0000256" key="5">
    <source>
        <dbReference type="ARBA" id="ARBA00022729"/>
    </source>
</evidence>
<organism evidence="9 10">
    <name type="scientific">Thalassolituus maritimus</name>
    <dbReference type="NCBI Taxonomy" id="484498"/>
    <lineage>
        <taxon>Bacteria</taxon>
        <taxon>Pseudomonadati</taxon>
        <taxon>Pseudomonadota</taxon>
        <taxon>Gammaproteobacteria</taxon>
        <taxon>Oceanospirillales</taxon>
        <taxon>Oceanospirillaceae</taxon>
        <taxon>Thalassolituus</taxon>
    </lineage>
</organism>
<accession>A0A1N7L0B9</accession>